<evidence type="ECO:0000256" key="10">
    <source>
        <dbReference type="ARBA" id="ARBA00023033"/>
    </source>
</evidence>
<keyword evidence="4" id="KW-0349">Heme</keyword>
<evidence type="ECO:0000313" key="12">
    <source>
        <dbReference type="EMBL" id="OOF97840.1"/>
    </source>
</evidence>
<keyword evidence="8" id="KW-0560">Oxidoreductase</keyword>
<dbReference type="AlphaFoldDB" id="A0A1R3RTQ9"/>
<evidence type="ECO:0000256" key="4">
    <source>
        <dbReference type="ARBA" id="ARBA00022617"/>
    </source>
</evidence>
<dbReference type="OrthoDB" id="1844152at2759"/>
<evidence type="ECO:0000256" key="11">
    <source>
        <dbReference type="ARBA" id="ARBA00023136"/>
    </source>
</evidence>
<keyword evidence="5" id="KW-0812">Transmembrane</keyword>
<protein>
    <recommendedName>
        <fullName evidence="14">Cytochrome P450</fullName>
    </recommendedName>
</protein>
<dbReference type="VEuPathDB" id="FungiDB:ASPCADRAFT_128031"/>
<dbReference type="GO" id="GO:0019748">
    <property type="term" value="P:secondary metabolic process"/>
    <property type="evidence" value="ECO:0007669"/>
    <property type="project" value="UniProtKB-ARBA"/>
</dbReference>
<evidence type="ECO:0000256" key="5">
    <source>
        <dbReference type="ARBA" id="ARBA00022692"/>
    </source>
</evidence>
<dbReference type="PANTHER" id="PTHR46206:SF5">
    <property type="entry name" value="P450, PUTATIVE (EUROFUNG)-RELATED"/>
    <property type="match status" value="1"/>
</dbReference>
<evidence type="ECO:0000256" key="8">
    <source>
        <dbReference type="ARBA" id="ARBA00023002"/>
    </source>
</evidence>
<keyword evidence="13" id="KW-1185">Reference proteome</keyword>
<gene>
    <name evidence="12" type="ORF">ASPCADRAFT_128031</name>
</gene>
<evidence type="ECO:0000313" key="13">
    <source>
        <dbReference type="Proteomes" id="UP000188318"/>
    </source>
</evidence>
<dbReference type="Proteomes" id="UP000188318">
    <property type="component" value="Unassembled WGS sequence"/>
</dbReference>
<dbReference type="EMBL" id="KV907496">
    <property type="protein sequence ID" value="OOF97840.1"/>
    <property type="molecule type" value="Genomic_DNA"/>
</dbReference>
<dbReference type="GO" id="GO:0004497">
    <property type="term" value="F:monooxygenase activity"/>
    <property type="evidence" value="ECO:0007669"/>
    <property type="project" value="UniProtKB-KW"/>
</dbReference>
<accession>A0A1R3RTQ9</accession>
<keyword evidence="7" id="KW-1133">Transmembrane helix</keyword>
<name>A0A1R3RTQ9_ASPC5</name>
<comment type="similarity">
    <text evidence="3">Belongs to the cytochrome P450 family.</text>
</comment>
<evidence type="ECO:0000256" key="6">
    <source>
        <dbReference type="ARBA" id="ARBA00022723"/>
    </source>
</evidence>
<evidence type="ECO:0000256" key="7">
    <source>
        <dbReference type="ARBA" id="ARBA00022989"/>
    </source>
</evidence>
<comment type="subcellular location">
    <subcellularLocation>
        <location evidence="2">Membrane</location>
    </subcellularLocation>
</comment>
<sequence length="264" mass="30121">MASSHRTVAAWSSLVNPIQRILDCLLKLWVRQIGAWLYLFNGPRIIQRKFNKSQGRPFEIFTPDNRYVFASSPQHIRELDTAPDTVHSLQAASRQMLQPRYTMHGFNWFDRRGTEGVGFVRALRTLLPNNLPQILPSLAVLIRSSFAELHSKHALVNATHEAFMASALSYIEETLICAELLRLSPTLLGPLVGAFISRRLRSHEIIYAILLPIAEQRCLERDRKNLGHDEDSKQAESAGTRQCRREIPGILVLLAPRQWPELWA</sequence>
<evidence type="ECO:0000256" key="1">
    <source>
        <dbReference type="ARBA" id="ARBA00001971"/>
    </source>
</evidence>
<proteinExistence type="inferred from homology"/>
<reference evidence="13" key="1">
    <citation type="journal article" date="2017" name="Genome Biol.">
        <title>Comparative genomics reveals high biological diversity and specific adaptations in the industrially and medically important fungal genus Aspergillus.</title>
        <authorList>
            <person name="de Vries R.P."/>
            <person name="Riley R."/>
            <person name="Wiebenga A."/>
            <person name="Aguilar-Osorio G."/>
            <person name="Amillis S."/>
            <person name="Uchima C.A."/>
            <person name="Anderluh G."/>
            <person name="Asadollahi M."/>
            <person name="Askin M."/>
            <person name="Barry K."/>
            <person name="Battaglia E."/>
            <person name="Bayram O."/>
            <person name="Benocci T."/>
            <person name="Braus-Stromeyer S.A."/>
            <person name="Caldana C."/>
            <person name="Canovas D."/>
            <person name="Cerqueira G.C."/>
            <person name="Chen F."/>
            <person name="Chen W."/>
            <person name="Choi C."/>
            <person name="Clum A."/>
            <person name="Dos Santos R.A."/>
            <person name="Damasio A.R."/>
            <person name="Diallinas G."/>
            <person name="Emri T."/>
            <person name="Fekete E."/>
            <person name="Flipphi M."/>
            <person name="Freyberg S."/>
            <person name="Gallo A."/>
            <person name="Gournas C."/>
            <person name="Habgood R."/>
            <person name="Hainaut M."/>
            <person name="Harispe M.L."/>
            <person name="Henrissat B."/>
            <person name="Hilden K.S."/>
            <person name="Hope R."/>
            <person name="Hossain A."/>
            <person name="Karabika E."/>
            <person name="Karaffa L."/>
            <person name="Karanyi Z."/>
            <person name="Krasevec N."/>
            <person name="Kuo A."/>
            <person name="Kusch H."/>
            <person name="LaButti K."/>
            <person name="Lagendijk E.L."/>
            <person name="Lapidus A."/>
            <person name="Levasseur A."/>
            <person name="Lindquist E."/>
            <person name="Lipzen A."/>
            <person name="Logrieco A.F."/>
            <person name="MacCabe A."/>
            <person name="Maekelae M.R."/>
            <person name="Malavazi I."/>
            <person name="Melin P."/>
            <person name="Meyer V."/>
            <person name="Mielnichuk N."/>
            <person name="Miskei M."/>
            <person name="Molnar A.P."/>
            <person name="Mule G."/>
            <person name="Ngan C.Y."/>
            <person name="Orejas M."/>
            <person name="Orosz E."/>
            <person name="Ouedraogo J.P."/>
            <person name="Overkamp K.M."/>
            <person name="Park H.-S."/>
            <person name="Perrone G."/>
            <person name="Piumi F."/>
            <person name="Punt P.J."/>
            <person name="Ram A.F."/>
            <person name="Ramon A."/>
            <person name="Rauscher S."/>
            <person name="Record E."/>
            <person name="Riano-Pachon D.M."/>
            <person name="Robert V."/>
            <person name="Roehrig J."/>
            <person name="Ruller R."/>
            <person name="Salamov A."/>
            <person name="Salih N.S."/>
            <person name="Samson R.A."/>
            <person name="Sandor E."/>
            <person name="Sanguinetti M."/>
            <person name="Schuetze T."/>
            <person name="Sepcic K."/>
            <person name="Shelest E."/>
            <person name="Sherlock G."/>
            <person name="Sophianopoulou V."/>
            <person name="Squina F.M."/>
            <person name="Sun H."/>
            <person name="Susca A."/>
            <person name="Todd R.B."/>
            <person name="Tsang A."/>
            <person name="Unkles S.E."/>
            <person name="van de Wiele N."/>
            <person name="van Rossen-Uffink D."/>
            <person name="Oliveira J.V."/>
            <person name="Vesth T.C."/>
            <person name="Visser J."/>
            <person name="Yu J.-H."/>
            <person name="Zhou M."/>
            <person name="Andersen M.R."/>
            <person name="Archer D.B."/>
            <person name="Baker S.E."/>
            <person name="Benoit I."/>
            <person name="Brakhage A.A."/>
            <person name="Braus G.H."/>
            <person name="Fischer R."/>
            <person name="Frisvad J.C."/>
            <person name="Goldman G.H."/>
            <person name="Houbraken J."/>
            <person name="Oakley B."/>
            <person name="Pocsi I."/>
            <person name="Scazzocchio C."/>
            <person name="Seiboth B."/>
            <person name="vanKuyk P.A."/>
            <person name="Wortman J."/>
            <person name="Dyer P.S."/>
            <person name="Grigoriev I.V."/>
        </authorList>
    </citation>
    <scope>NUCLEOTIDE SEQUENCE [LARGE SCALE GENOMIC DNA]</scope>
    <source>
        <strain evidence="13">ITEM 5010</strain>
    </source>
</reference>
<dbReference type="GO" id="GO:0016020">
    <property type="term" value="C:membrane"/>
    <property type="evidence" value="ECO:0007669"/>
    <property type="project" value="UniProtKB-SubCell"/>
</dbReference>
<dbReference type="PANTHER" id="PTHR46206">
    <property type="entry name" value="CYTOCHROME P450"/>
    <property type="match status" value="1"/>
</dbReference>
<keyword evidence="10" id="KW-0503">Monooxygenase</keyword>
<dbReference type="GO" id="GO:0046872">
    <property type="term" value="F:metal ion binding"/>
    <property type="evidence" value="ECO:0007669"/>
    <property type="project" value="UniProtKB-KW"/>
</dbReference>
<keyword evidence="11" id="KW-0472">Membrane</keyword>
<organism evidence="12 13">
    <name type="scientific">Aspergillus carbonarius (strain ITEM 5010)</name>
    <dbReference type="NCBI Taxonomy" id="602072"/>
    <lineage>
        <taxon>Eukaryota</taxon>
        <taxon>Fungi</taxon>
        <taxon>Dikarya</taxon>
        <taxon>Ascomycota</taxon>
        <taxon>Pezizomycotina</taxon>
        <taxon>Eurotiomycetes</taxon>
        <taxon>Eurotiomycetidae</taxon>
        <taxon>Eurotiales</taxon>
        <taxon>Aspergillaceae</taxon>
        <taxon>Aspergillus</taxon>
        <taxon>Aspergillus subgen. Circumdati</taxon>
    </lineage>
</organism>
<comment type="cofactor">
    <cofactor evidence="1">
        <name>heme</name>
        <dbReference type="ChEBI" id="CHEBI:30413"/>
    </cofactor>
</comment>
<evidence type="ECO:0008006" key="14">
    <source>
        <dbReference type="Google" id="ProtNLM"/>
    </source>
</evidence>
<evidence type="ECO:0000256" key="3">
    <source>
        <dbReference type="ARBA" id="ARBA00010617"/>
    </source>
</evidence>
<dbReference type="STRING" id="602072.A0A1R3RTQ9"/>
<evidence type="ECO:0000256" key="9">
    <source>
        <dbReference type="ARBA" id="ARBA00023004"/>
    </source>
</evidence>
<keyword evidence="9" id="KW-0408">Iron</keyword>
<keyword evidence="6" id="KW-0479">Metal-binding</keyword>
<evidence type="ECO:0000256" key="2">
    <source>
        <dbReference type="ARBA" id="ARBA00004370"/>
    </source>
</evidence>